<reference evidence="5" key="1">
    <citation type="submission" date="2009-07" db="EMBL/GenBank/DDBJ databases">
        <authorList>
            <person name="Weinstock G."/>
            <person name="Sodergren E."/>
            <person name="Clifton S."/>
            <person name="Fulton L."/>
            <person name="Fulton B."/>
            <person name="Courtney L."/>
            <person name="Fronick C."/>
            <person name="Harrison M."/>
            <person name="Strong C."/>
            <person name="Farmer C."/>
            <person name="Delahaunty K."/>
            <person name="Markovic C."/>
            <person name="Hall O."/>
            <person name="Minx P."/>
            <person name="Tomlinson C."/>
            <person name="Mitreva M."/>
            <person name="Nelson J."/>
            <person name="Hou S."/>
            <person name="Wollam A."/>
            <person name="Pepin K.H."/>
            <person name="Johnson M."/>
            <person name="Bhonagiri V."/>
            <person name="Nash W.E."/>
            <person name="Warren W."/>
            <person name="Chinwalla A."/>
            <person name="Mardis E.R."/>
            <person name="Wilson R.K."/>
        </authorList>
    </citation>
    <scope>NUCLEOTIDE SEQUENCE [LARGE SCALE GENOMIC DNA]</scope>
    <source>
        <strain evidence="5">DSM 14469</strain>
    </source>
</reference>
<evidence type="ECO:0000256" key="3">
    <source>
        <dbReference type="ARBA" id="ARBA00022840"/>
    </source>
</evidence>
<dbReference type="InterPro" id="IPR003593">
    <property type="entry name" value="AAA+_ATPase"/>
</dbReference>
<dbReference type="PROSITE" id="PS00211">
    <property type="entry name" value="ABC_TRANSPORTER_1"/>
    <property type="match status" value="1"/>
</dbReference>
<comment type="caution">
    <text evidence="5">The sequence shown here is derived from an EMBL/GenBank/DDBJ whole genome shotgun (WGS) entry which is preliminary data.</text>
</comment>
<dbReference type="PANTHER" id="PTHR42939">
    <property type="entry name" value="ABC TRANSPORTER ATP-BINDING PROTEIN ALBC-RELATED"/>
    <property type="match status" value="1"/>
</dbReference>
<dbReference type="Proteomes" id="UP000005561">
    <property type="component" value="Unassembled WGS sequence"/>
</dbReference>
<evidence type="ECO:0000256" key="2">
    <source>
        <dbReference type="ARBA" id="ARBA00022741"/>
    </source>
</evidence>
<dbReference type="Gene3D" id="3.40.50.300">
    <property type="entry name" value="P-loop containing nucleotide triphosphate hydrolases"/>
    <property type="match status" value="1"/>
</dbReference>
<dbReference type="SMART" id="SM00382">
    <property type="entry name" value="AAA"/>
    <property type="match status" value="1"/>
</dbReference>
<dbReference type="STRING" id="168384.SAMN05660368_01946"/>
<keyword evidence="3 5" id="KW-0067">ATP-binding</keyword>
<evidence type="ECO:0000256" key="1">
    <source>
        <dbReference type="ARBA" id="ARBA00022448"/>
    </source>
</evidence>
<dbReference type="PROSITE" id="PS50893">
    <property type="entry name" value="ABC_TRANSPORTER_2"/>
    <property type="match status" value="1"/>
</dbReference>
<dbReference type="RefSeq" id="WP_006863612.1">
    <property type="nucleotide sequence ID" value="NZ_ACCL02000021.1"/>
</dbReference>
<dbReference type="GO" id="GO:0005524">
    <property type="term" value="F:ATP binding"/>
    <property type="evidence" value="ECO:0007669"/>
    <property type="project" value="UniProtKB-KW"/>
</dbReference>
<proteinExistence type="predicted"/>
<keyword evidence="2" id="KW-0547">Nucleotide-binding</keyword>
<dbReference type="EMBL" id="ACCL02000021">
    <property type="protein sequence ID" value="EET59135.1"/>
    <property type="molecule type" value="Genomic_DNA"/>
</dbReference>
<dbReference type="AlphaFoldDB" id="C6LJL2"/>
<dbReference type="GO" id="GO:0016887">
    <property type="term" value="F:ATP hydrolysis activity"/>
    <property type="evidence" value="ECO:0007669"/>
    <property type="project" value="InterPro"/>
</dbReference>
<keyword evidence="6" id="KW-1185">Reference proteome</keyword>
<dbReference type="InterPro" id="IPR051782">
    <property type="entry name" value="ABC_Transporter_VariousFunc"/>
</dbReference>
<feature type="domain" description="ABC transporter" evidence="4">
    <location>
        <begin position="2"/>
        <end position="234"/>
    </location>
</feature>
<dbReference type="InterPro" id="IPR017871">
    <property type="entry name" value="ABC_transporter-like_CS"/>
</dbReference>
<sequence>MITLTNVSKTYGNSNKKAVDSQTWEIPDGSITGFIGPNGAGKSTTLKMITGIVTPDEGSIVINGHDIVKEPIAAKKQFGFVSDSPDKFLRLKGIEYLRFCADVYEVPEAQRRERIDMFASRFGLTDALSSRIMSYSHGMRQKLMVIGALLHNPSVWILDEPLTGLDPGSSFALKEMMREHAAAGNSVLFSTHILEIAERLCDYVAIINHGRIVFRGTLEQLRARYSGEMSLENIFLEMTSHA</sequence>
<evidence type="ECO:0000313" key="6">
    <source>
        <dbReference type="Proteomes" id="UP000005561"/>
    </source>
</evidence>
<dbReference type="CDD" id="cd03230">
    <property type="entry name" value="ABC_DR_subfamily_A"/>
    <property type="match status" value="1"/>
</dbReference>
<dbReference type="InterPro" id="IPR027417">
    <property type="entry name" value="P-loop_NTPase"/>
</dbReference>
<dbReference type="SUPFAM" id="SSF52540">
    <property type="entry name" value="P-loop containing nucleoside triphosphate hydrolases"/>
    <property type="match status" value="1"/>
</dbReference>
<accession>C6LJL2</accession>
<evidence type="ECO:0000313" key="5">
    <source>
        <dbReference type="EMBL" id="EET59135.1"/>
    </source>
</evidence>
<dbReference type="Pfam" id="PF00005">
    <property type="entry name" value="ABC_tran"/>
    <property type="match status" value="1"/>
</dbReference>
<organism evidence="5 6">
    <name type="scientific">Marvinbryantia formatexigens DSM 14469</name>
    <dbReference type="NCBI Taxonomy" id="478749"/>
    <lineage>
        <taxon>Bacteria</taxon>
        <taxon>Bacillati</taxon>
        <taxon>Bacillota</taxon>
        <taxon>Clostridia</taxon>
        <taxon>Lachnospirales</taxon>
        <taxon>Lachnospiraceae</taxon>
        <taxon>Marvinbryantia</taxon>
    </lineage>
</organism>
<dbReference type="OrthoDB" id="9775135at2"/>
<protein>
    <submittedName>
        <fullName evidence="5">ABC transporter, ATP-binding protein</fullName>
    </submittedName>
</protein>
<gene>
    <name evidence="5" type="ORF">BRYFOR_08849</name>
</gene>
<keyword evidence="1" id="KW-0813">Transport</keyword>
<dbReference type="PANTHER" id="PTHR42939:SF1">
    <property type="entry name" value="ABC TRANSPORTER ATP-BINDING PROTEIN ALBC-RELATED"/>
    <property type="match status" value="1"/>
</dbReference>
<name>C6LJL2_9FIRM</name>
<dbReference type="InterPro" id="IPR003439">
    <property type="entry name" value="ABC_transporter-like_ATP-bd"/>
</dbReference>
<evidence type="ECO:0000259" key="4">
    <source>
        <dbReference type="PROSITE" id="PS50893"/>
    </source>
</evidence>
<dbReference type="eggNOG" id="COG1131">
    <property type="taxonomic scope" value="Bacteria"/>
</dbReference>